<evidence type="ECO:0000256" key="5">
    <source>
        <dbReference type="RuleBase" id="RU369086"/>
    </source>
</evidence>
<feature type="region of interest" description="Disordered" evidence="6">
    <location>
        <begin position="177"/>
        <end position="227"/>
    </location>
</feature>
<evidence type="ECO:0000256" key="2">
    <source>
        <dbReference type="ARBA" id="ARBA00022478"/>
    </source>
</evidence>
<comment type="subcellular location">
    <subcellularLocation>
        <location evidence="1 5">Nucleus</location>
    </subcellularLocation>
</comment>
<evidence type="ECO:0000256" key="6">
    <source>
        <dbReference type="SAM" id="MobiDB-lite"/>
    </source>
</evidence>
<dbReference type="GO" id="GO:0006352">
    <property type="term" value="P:DNA-templated transcription initiation"/>
    <property type="evidence" value="ECO:0007669"/>
    <property type="project" value="UniProtKB-UniRule"/>
</dbReference>
<dbReference type="Gene3D" id="3.30.1490.120">
    <property type="entry name" value="RNA polymerase Rpb7-like, N-terminal domain"/>
    <property type="match status" value="1"/>
</dbReference>
<dbReference type="InterPro" id="IPR036898">
    <property type="entry name" value="RNA_pol_Rpb7-like_N_sf"/>
</dbReference>
<comment type="function">
    <text evidence="5">DNA-dependent RNA polymerase which catalyzes the transcription of DNA into RNA using the four ribonucleoside triphosphates as substrates.</text>
</comment>
<dbReference type="EMBL" id="JAXIOK010000016">
    <property type="protein sequence ID" value="KAK4753444.1"/>
    <property type="molecule type" value="Genomic_DNA"/>
</dbReference>
<protein>
    <recommendedName>
        <fullName evidence="5">DNA-directed RNA polymerase subunit</fullName>
    </recommendedName>
</protein>
<comment type="caution">
    <text evidence="7">The sequence shown here is derived from an EMBL/GenBank/DDBJ whole genome shotgun (WGS) entry which is preliminary data.</text>
</comment>
<dbReference type="InterPro" id="IPR045113">
    <property type="entry name" value="Rpb7-like"/>
</dbReference>
<dbReference type="InterPro" id="IPR012340">
    <property type="entry name" value="NA-bd_OB-fold"/>
</dbReference>
<name>A0AAN7JSW9_9MYRT</name>
<sequence>MEGLKVSDANLMVCVHPSMSRRVSQAVLHQLSSLLFKFNESFDGVVLAYDVGFVDEAAKILPGILPYFGVKLKAKMLLFSPKPNMLIEGKVVKLTQEFLHVIVLGFASAIITREDIREEFAYKTKNGNGVYRSENQKHHTLKVGTMIRFMVKSMDEEILHIYGTLLKDNTGSISWLDNESTGGPITDRSKKRSSENHGMTEQQAIKDIRHADDQLKKAKKRRTVEQP</sequence>
<evidence type="ECO:0000256" key="1">
    <source>
        <dbReference type="ARBA" id="ARBA00004123"/>
    </source>
</evidence>
<keyword evidence="8" id="KW-1185">Reference proteome</keyword>
<dbReference type="GO" id="GO:0005736">
    <property type="term" value="C:RNA polymerase I complex"/>
    <property type="evidence" value="ECO:0007669"/>
    <property type="project" value="TreeGrafter"/>
</dbReference>
<dbReference type="PANTHER" id="PTHR12709:SF5">
    <property type="entry name" value="DNA-DIRECTED RNA POLYMERASE I SUBUNIT RPA43"/>
    <property type="match status" value="1"/>
</dbReference>
<gene>
    <name evidence="7" type="ORF">SAY87_022242</name>
</gene>
<evidence type="ECO:0000313" key="8">
    <source>
        <dbReference type="Proteomes" id="UP001345219"/>
    </source>
</evidence>
<dbReference type="Proteomes" id="UP001345219">
    <property type="component" value="Chromosome 16"/>
</dbReference>
<keyword evidence="3 5" id="KW-0804">Transcription</keyword>
<evidence type="ECO:0000256" key="3">
    <source>
        <dbReference type="ARBA" id="ARBA00023163"/>
    </source>
</evidence>
<dbReference type="FunFam" id="3.30.1490.120:FF:000006">
    <property type="entry name" value="DNA-directed RNA polymerase"/>
    <property type="match status" value="1"/>
</dbReference>
<feature type="compositionally biased region" description="Basic residues" evidence="6">
    <location>
        <begin position="217"/>
        <end position="227"/>
    </location>
</feature>
<dbReference type="Gene3D" id="2.40.50.1060">
    <property type="match status" value="1"/>
</dbReference>
<dbReference type="GO" id="GO:0006362">
    <property type="term" value="P:transcription elongation by RNA polymerase I"/>
    <property type="evidence" value="ECO:0007669"/>
    <property type="project" value="TreeGrafter"/>
</dbReference>
<organism evidence="7 8">
    <name type="scientific">Trapa incisa</name>
    <dbReference type="NCBI Taxonomy" id="236973"/>
    <lineage>
        <taxon>Eukaryota</taxon>
        <taxon>Viridiplantae</taxon>
        <taxon>Streptophyta</taxon>
        <taxon>Embryophyta</taxon>
        <taxon>Tracheophyta</taxon>
        <taxon>Spermatophyta</taxon>
        <taxon>Magnoliopsida</taxon>
        <taxon>eudicotyledons</taxon>
        <taxon>Gunneridae</taxon>
        <taxon>Pentapetalae</taxon>
        <taxon>rosids</taxon>
        <taxon>malvids</taxon>
        <taxon>Myrtales</taxon>
        <taxon>Lythraceae</taxon>
        <taxon>Trapa</taxon>
    </lineage>
</organism>
<keyword evidence="4 5" id="KW-0539">Nucleus</keyword>
<feature type="compositionally biased region" description="Basic and acidic residues" evidence="6">
    <location>
        <begin position="204"/>
        <end position="216"/>
    </location>
</feature>
<dbReference type="AlphaFoldDB" id="A0AAN7JSW9"/>
<reference evidence="7 8" key="1">
    <citation type="journal article" date="2023" name="Hortic Res">
        <title>Pangenome of water caltrop reveals structural variations and asymmetric subgenome divergence after allopolyploidization.</title>
        <authorList>
            <person name="Zhang X."/>
            <person name="Chen Y."/>
            <person name="Wang L."/>
            <person name="Yuan Y."/>
            <person name="Fang M."/>
            <person name="Shi L."/>
            <person name="Lu R."/>
            <person name="Comes H.P."/>
            <person name="Ma Y."/>
            <person name="Chen Y."/>
            <person name="Huang G."/>
            <person name="Zhou Y."/>
            <person name="Zheng Z."/>
            <person name="Qiu Y."/>
        </authorList>
    </citation>
    <scope>NUCLEOTIDE SEQUENCE [LARGE SCALE GENOMIC DNA]</scope>
    <source>
        <tissue evidence="7">Roots</tissue>
    </source>
</reference>
<evidence type="ECO:0000256" key="4">
    <source>
        <dbReference type="ARBA" id="ARBA00023242"/>
    </source>
</evidence>
<accession>A0AAN7JSW9</accession>
<dbReference type="SUPFAM" id="SSF50249">
    <property type="entry name" value="Nucleic acid-binding proteins"/>
    <property type="match status" value="1"/>
</dbReference>
<evidence type="ECO:0000313" key="7">
    <source>
        <dbReference type="EMBL" id="KAK4753444.1"/>
    </source>
</evidence>
<dbReference type="PANTHER" id="PTHR12709">
    <property type="entry name" value="DNA-DIRECTED RNA POLYMERASE II, III"/>
    <property type="match status" value="1"/>
</dbReference>
<keyword evidence="2 5" id="KW-0240">DNA-directed RNA polymerase</keyword>
<proteinExistence type="predicted"/>